<dbReference type="EMBL" id="CATQJL010000316">
    <property type="protein sequence ID" value="CAJ0607509.1"/>
    <property type="molecule type" value="Genomic_DNA"/>
</dbReference>
<keyword evidence="2" id="KW-0328">Glycosyltransferase</keyword>
<keyword evidence="4" id="KW-0472">Membrane</keyword>
<dbReference type="InterPro" id="IPR003406">
    <property type="entry name" value="Glyco_trans_14"/>
</dbReference>
<comment type="subcellular location">
    <subcellularLocation>
        <location evidence="1">Membrane</location>
        <topology evidence="1">Single-pass type II membrane protein</topology>
    </subcellularLocation>
</comment>
<dbReference type="Proteomes" id="UP001176961">
    <property type="component" value="Unassembled WGS sequence"/>
</dbReference>
<evidence type="ECO:0000256" key="1">
    <source>
        <dbReference type="ARBA" id="ARBA00004606"/>
    </source>
</evidence>
<dbReference type="GO" id="GO:0016020">
    <property type="term" value="C:membrane"/>
    <property type="evidence" value="ECO:0007669"/>
    <property type="project" value="UniProtKB-SubCell"/>
</dbReference>
<evidence type="ECO:0000256" key="4">
    <source>
        <dbReference type="ARBA" id="ARBA00023136"/>
    </source>
</evidence>
<keyword evidence="7" id="KW-1185">Reference proteome</keyword>
<dbReference type="Pfam" id="PF02485">
    <property type="entry name" value="Branch"/>
    <property type="match status" value="1"/>
</dbReference>
<evidence type="ECO:0000256" key="2">
    <source>
        <dbReference type="ARBA" id="ARBA00022676"/>
    </source>
</evidence>
<evidence type="ECO:0000256" key="5">
    <source>
        <dbReference type="ARBA" id="ARBA00023180"/>
    </source>
</evidence>
<organism evidence="6 7">
    <name type="scientific">Cylicocyclus nassatus</name>
    <name type="common">Nematode worm</name>
    <dbReference type="NCBI Taxonomy" id="53992"/>
    <lineage>
        <taxon>Eukaryota</taxon>
        <taxon>Metazoa</taxon>
        <taxon>Ecdysozoa</taxon>
        <taxon>Nematoda</taxon>
        <taxon>Chromadorea</taxon>
        <taxon>Rhabditida</taxon>
        <taxon>Rhabditina</taxon>
        <taxon>Rhabditomorpha</taxon>
        <taxon>Strongyloidea</taxon>
        <taxon>Strongylidae</taxon>
        <taxon>Cylicocyclus</taxon>
    </lineage>
</organism>
<keyword evidence="3" id="KW-0808">Transferase</keyword>
<gene>
    <name evidence="6" type="ORF">CYNAS_LOCUS19492</name>
</gene>
<dbReference type="GO" id="GO:0016757">
    <property type="term" value="F:glycosyltransferase activity"/>
    <property type="evidence" value="ECO:0007669"/>
    <property type="project" value="UniProtKB-KW"/>
</dbReference>
<keyword evidence="5" id="KW-0325">Glycoprotein</keyword>
<reference evidence="6" key="1">
    <citation type="submission" date="2023-07" db="EMBL/GenBank/DDBJ databases">
        <authorList>
            <consortium name="CYATHOMIX"/>
        </authorList>
    </citation>
    <scope>NUCLEOTIDE SEQUENCE</scope>
    <source>
        <strain evidence="6">N/A</strain>
    </source>
</reference>
<dbReference type="AlphaFoldDB" id="A0AA36HB68"/>
<evidence type="ECO:0000313" key="6">
    <source>
        <dbReference type="EMBL" id="CAJ0607509.1"/>
    </source>
</evidence>
<dbReference type="PANTHER" id="PTHR46671:SF7">
    <property type="entry name" value="CORE-2_I-BRANCHING ENZYME"/>
    <property type="match status" value="1"/>
</dbReference>
<evidence type="ECO:0000313" key="7">
    <source>
        <dbReference type="Proteomes" id="UP001176961"/>
    </source>
</evidence>
<comment type="caution">
    <text evidence="6">The sequence shown here is derived from an EMBL/GenBank/DDBJ whole genome shotgun (WGS) entry which is preliminary data.</text>
</comment>
<evidence type="ECO:0000256" key="3">
    <source>
        <dbReference type="ARBA" id="ARBA00022679"/>
    </source>
</evidence>
<protein>
    <submittedName>
        <fullName evidence="6">Uncharacterized protein</fullName>
    </submittedName>
</protein>
<accession>A0AA36HB68</accession>
<sequence length="415" mass="48365">MHVDCRRILANDISYLKTIAKKRPTLCERKHSRDMSCETIRSRVLPPVQEERLEFGIAHVRIVYENYVFIEEELRSSYHSQNHFCYFLDKKADTLFKTRMHLLDECFPNVYIPHKQLSIDAWGHFMFFAYHECLKVLTEVDGWKYALLLQNYDLVIKSVKEFIAIYNILGGANDIPLHKCETRCQNLDKQKWDAKTLRFYNESATEQSRSNGVLKFAKGTAQVSLSRAAVEWMISTVNLSTIMHLFNNKKVYGIDEILYSSLQVSDGLGMPGHFTSACLEKGFWSPAVTRLSYHDSRLCRCPSGKSRNSICIFGIEDLGILASSPRLIANKILPDYDYAVVDCVHELLFNRTFRNLVNPHFELQYYKELPHVQYHRNHSINSSNEIDCSTNFRTILKNKDINRRRACRFGFFSMF</sequence>
<dbReference type="PANTHER" id="PTHR46671">
    <property type="entry name" value="PROTEIN CBG11221"/>
    <property type="match status" value="1"/>
</dbReference>
<name>A0AA36HB68_CYLNA</name>
<proteinExistence type="predicted"/>